<proteinExistence type="predicted"/>
<sequence>MSFSYLLDANTYIQAKNFHYRMHIVPGFWDWLDLHFHNGAVGSIRPVRDELEAGKDQLSDWVKERRDVFVPVDDEATQTAFADIANFVMTHDVFAEPHTTTFLDGADPWLIAKAIACGAEVITQETRVAANSKKVKVPNLCEVYRVPYRNTYDLMDLLEARLVLDR</sequence>
<organism evidence="1">
    <name type="scientific">uncultured organism</name>
    <dbReference type="NCBI Taxonomy" id="155900"/>
    <lineage>
        <taxon>unclassified sequences</taxon>
        <taxon>environmental samples</taxon>
    </lineage>
</organism>
<accession>A0A5B8RFJ1</accession>
<evidence type="ECO:0008006" key="2">
    <source>
        <dbReference type="Google" id="ProtNLM"/>
    </source>
</evidence>
<dbReference type="Pfam" id="PF14367">
    <property type="entry name" value="DUF4411"/>
    <property type="match status" value="1"/>
</dbReference>
<reference evidence="1" key="1">
    <citation type="submission" date="2019-06" db="EMBL/GenBank/DDBJ databases">
        <authorList>
            <person name="Murdoch R.W."/>
            <person name="Fathepure B."/>
        </authorList>
    </citation>
    <scope>NUCLEOTIDE SEQUENCE</scope>
</reference>
<dbReference type="EMBL" id="MN079134">
    <property type="protein sequence ID" value="QEA06284.1"/>
    <property type="molecule type" value="Genomic_DNA"/>
</dbReference>
<evidence type="ECO:0000313" key="1">
    <source>
        <dbReference type="EMBL" id="QEA06284.1"/>
    </source>
</evidence>
<gene>
    <name evidence="1" type="ORF">KBTEX_02615</name>
</gene>
<protein>
    <recommendedName>
        <fullName evidence="2">DUF4411 family protein</fullName>
    </recommendedName>
</protein>
<dbReference type="InterPro" id="IPR016541">
    <property type="entry name" value="UCP008505"/>
</dbReference>
<name>A0A5B8RFJ1_9ZZZZ</name>
<dbReference type="AlphaFoldDB" id="A0A5B8RFJ1"/>